<organism evidence="1 2">
    <name type="scientific">Empedobacter stercoris</name>
    <dbReference type="NCBI Taxonomy" id="1628248"/>
    <lineage>
        <taxon>Bacteria</taxon>
        <taxon>Pseudomonadati</taxon>
        <taxon>Bacteroidota</taxon>
        <taxon>Flavobacteriia</taxon>
        <taxon>Flavobacteriales</taxon>
        <taxon>Weeksellaceae</taxon>
        <taxon>Empedobacter</taxon>
    </lineage>
</organism>
<dbReference type="RefSeq" id="WP_171623262.1">
    <property type="nucleotide sequence ID" value="NZ_JABFOQ010000020.1"/>
</dbReference>
<dbReference type="Proteomes" id="UP000580344">
    <property type="component" value="Unassembled WGS sequence"/>
</dbReference>
<comment type="caution">
    <text evidence="1">The sequence shown here is derived from an EMBL/GenBank/DDBJ whole genome shotgun (WGS) entry which is preliminary data.</text>
</comment>
<protein>
    <submittedName>
        <fullName evidence="1">Uncharacterized protein</fullName>
    </submittedName>
</protein>
<gene>
    <name evidence="1" type="ORF">HMH06_09010</name>
</gene>
<evidence type="ECO:0000313" key="2">
    <source>
        <dbReference type="Proteomes" id="UP000580344"/>
    </source>
</evidence>
<evidence type="ECO:0000313" key="1">
    <source>
        <dbReference type="EMBL" id="NOJ75966.1"/>
    </source>
</evidence>
<accession>A0ABX1WMP0</accession>
<name>A0ABX1WMP0_9FLAO</name>
<proteinExistence type="predicted"/>
<reference evidence="1 2" key="1">
    <citation type="submission" date="2020-05" db="EMBL/GenBank/DDBJ databases">
        <title>Tigecycline resistant gene in Empedobacter stercoris.</title>
        <authorList>
            <person name="Chen Y."/>
            <person name="Cheng Y."/>
            <person name="Zhou K."/>
        </authorList>
    </citation>
    <scope>NUCLEOTIDE SEQUENCE [LARGE SCALE GENOMIC DNA]</scope>
    <source>
        <strain evidence="1 2">ES202</strain>
    </source>
</reference>
<sequence length="276" mass="29232">MYLYSRGDGKERGLREKINFLDNGRIGFGTNSPISRLHLSNMREKTETPTNAEITDKAIFTIESFGGAPKTTLKSAPLIKMMKARGIGTGGDVLVPDNGDALGGIEYVAAAGSSLGGALTAAKIDVKLKLDTQSQGKKNTADFLFTSSDWIDDKHSLTTRFSILGDGKIGINTSTPTTNLYVQGSNGTSTINVSVSSTSSISVLDRSTIFASVNSGNRTITLTDGVAGQRVVIINTSETNSLTISNSAGKITVLSNRGREFVYNGNSNTWYGLGNN</sequence>
<dbReference type="EMBL" id="JABFOQ010000020">
    <property type="protein sequence ID" value="NOJ75966.1"/>
    <property type="molecule type" value="Genomic_DNA"/>
</dbReference>
<keyword evidence="2" id="KW-1185">Reference proteome</keyword>